<dbReference type="AlphaFoldDB" id="A0AAV2P5Z9"/>
<protein>
    <submittedName>
        <fullName evidence="1">Uncharacterized protein</fullName>
    </submittedName>
</protein>
<keyword evidence="2" id="KW-1185">Reference proteome</keyword>
<dbReference type="EMBL" id="OZ034830">
    <property type="protein sequence ID" value="CAL1687055.1"/>
    <property type="molecule type" value="Genomic_DNA"/>
</dbReference>
<sequence length="103" mass="11261">MKAGFRGCLSRDRRSSEVVASPRGSFHHEADIVSQLVRLGAGQWQRAGNTCCSVKSRQVCPVHREGDRLCSGGADGDGGSEMRRDARGIRSAYLAVVVVFRRR</sequence>
<name>A0AAV2P5Z9_9HYME</name>
<reference evidence="1" key="1">
    <citation type="submission" date="2024-04" db="EMBL/GenBank/DDBJ databases">
        <authorList>
            <consortium name="Molecular Ecology Group"/>
        </authorList>
    </citation>
    <scope>NUCLEOTIDE SEQUENCE</scope>
</reference>
<gene>
    <name evidence="1" type="ORF">LPLAT_LOCUS12331</name>
</gene>
<organism evidence="1 2">
    <name type="scientific">Lasius platythorax</name>
    <dbReference type="NCBI Taxonomy" id="488582"/>
    <lineage>
        <taxon>Eukaryota</taxon>
        <taxon>Metazoa</taxon>
        <taxon>Ecdysozoa</taxon>
        <taxon>Arthropoda</taxon>
        <taxon>Hexapoda</taxon>
        <taxon>Insecta</taxon>
        <taxon>Pterygota</taxon>
        <taxon>Neoptera</taxon>
        <taxon>Endopterygota</taxon>
        <taxon>Hymenoptera</taxon>
        <taxon>Apocrita</taxon>
        <taxon>Aculeata</taxon>
        <taxon>Formicoidea</taxon>
        <taxon>Formicidae</taxon>
        <taxon>Formicinae</taxon>
        <taxon>Lasius</taxon>
        <taxon>Lasius</taxon>
    </lineage>
</organism>
<proteinExistence type="predicted"/>
<evidence type="ECO:0000313" key="2">
    <source>
        <dbReference type="Proteomes" id="UP001497644"/>
    </source>
</evidence>
<accession>A0AAV2P5Z9</accession>
<evidence type="ECO:0000313" key="1">
    <source>
        <dbReference type="EMBL" id="CAL1687055.1"/>
    </source>
</evidence>
<dbReference type="Proteomes" id="UP001497644">
    <property type="component" value="Chromosome 7"/>
</dbReference>